<gene>
    <name evidence="3" type="ORF">H9L19_05905</name>
</gene>
<feature type="region of interest" description="Disordered" evidence="1">
    <location>
        <begin position="36"/>
        <end position="82"/>
    </location>
</feature>
<name>A0A7G9T499_9LACO</name>
<evidence type="ECO:0000313" key="4">
    <source>
        <dbReference type="Proteomes" id="UP000515800"/>
    </source>
</evidence>
<keyword evidence="4" id="KW-1185">Reference proteome</keyword>
<feature type="compositionally biased region" description="Polar residues" evidence="1">
    <location>
        <begin position="69"/>
        <end position="78"/>
    </location>
</feature>
<sequence length="253" mass="27886">MFRTYKRFFITAIATIGVILILIGANFVIDHHTSNRTQNAQHQQNKRAQSTTSRTSSAKDSSAAEVSAANDNPNSVAASTDKKVVQKSNYSAQVQKMLTNNKLDIKVQTILLKDQTVTIIFQDDTKQKDLSNYLDTYAKAGTLALQAALHNNTEDVKTVRIARQVALQNGSQFAIASLWQDDQLKSAADLDASKISASEFSMKATRYSLGGAIWSSFNQEQKNAYKNHISGGNGDDNQDFNTWLSSSIVKKDK</sequence>
<keyword evidence="2" id="KW-0472">Membrane</keyword>
<feature type="transmembrane region" description="Helical" evidence="2">
    <location>
        <begin position="7"/>
        <end position="29"/>
    </location>
</feature>
<dbReference type="EMBL" id="CP060724">
    <property type="protein sequence ID" value="QNN74924.1"/>
    <property type="molecule type" value="Genomic_DNA"/>
</dbReference>
<dbReference type="AlphaFoldDB" id="A0A7G9T499"/>
<reference evidence="3 4" key="1">
    <citation type="submission" date="2020-08" db="EMBL/GenBank/DDBJ databases">
        <title>Genome sequence of Weissella diestrammenae KACC 16890T.</title>
        <authorList>
            <person name="Hyun D.-W."/>
            <person name="Bae J.-W."/>
        </authorList>
    </citation>
    <scope>NUCLEOTIDE SEQUENCE [LARGE SCALE GENOMIC DNA]</scope>
    <source>
        <strain evidence="3 4">KACC 16890</strain>
    </source>
</reference>
<protein>
    <submittedName>
        <fullName evidence="3">Uncharacterized protein</fullName>
    </submittedName>
</protein>
<evidence type="ECO:0000256" key="2">
    <source>
        <dbReference type="SAM" id="Phobius"/>
    </source>
</evidence>
<proteinExistence type="predicted"/>
<organism evidence="3 4">
    <name type="scientific">Weissella diestrammenae</name>
    <dbReference type="NCBI Taxonomy" id="1162633"/>
    <lineage>
        <taxon>Bacteria</taxon>
        <taxon>Bacillati</taxon>
        <taxon>Bacillota</taxon>
        <taxon>Bacilli</taxon>
        <taxon>Lactobacillales</taxon>
        <taxon>Lactobacillaceae</taxon>
        <taxon>Weissella</taxon>
    </lineage>
</organism>
<feature type="compositionally biased region" description="Polar residues" evidence="1">
    <location>
        <begin position="36"/>
        <end position="49"/>
    </location>
</feature>
<dbReference type="Proteomes" id="UP000515800">
    <property type="component" value="Chromosome"/>
</dbReference>
<evidence type="ECO:0000256" key="1">
    <source>
        <dbReference type="SAM" id="MobiDB-lite"/>
    </source>
</evidence>
<keyword evidence="2" id="KW-0812">Transmembrane</keyword>
<keyword evidence="2" id="KW-1133">Transmembrane helix</keyword>
<evidence type="ECO:0000313" key="3">
    <source>
        <dbReference type="EMBL" id="QNN74924.1"/>
    </source>
</evidence>
<dbReference type="RefSeq" id="WP_187528759.1">
    <property type="nucleotide sequence ID" value="NZ_CP060724.1"/>
</dbReference>
<accession>A0A7G9T499</accession>
<dbReference type="KEGG" id="wdi:H9L19_05905"/>